<dbReference type="Pfam" id="PF18904">
    <property type="entry name" value="DUF5660"/>
    <property type="match status" value="1"/>
</dbReference>
<feature type="domain" description="DUF5660" evidence="1">
    <location>
        <begin position="95"/>
        <end position="201"/>
    </location>
</feature>
<reference evidence="3" key="1">
    <citation type="submission" date="2017-09" db="EMBL/GenBank/DDBJ databases">
        <title>Depth-based differentiation of microbial function through sediment-hosted aquifers and enrichment of novel symbionts in the deep terrestrial subsurface.</title>
        <authorList>
            <person name="Probst A.J."/>
            <person name="Ladd B."/>
            <person name="Jarett J.K."/>
            <person name="Geller-Mcgrath D.E."/>
            <person name="Sieber C.M.K."/>
            <person name="Emerson J.B."/>
            <person name="Anantharaman K."/>
            <person name="Thomas B.C."/>
            <person name="Malmstrom R."/>
            <person name="Stieglmeier M."/>
            <person name="Klingl A."/>
            <person name="Woyke T."/>
            <person name="Ryan C.M."/>
            <person name="Banfield J.F."/>
        </authorList>
    </citation>
    <scope>NUCLEOTIDE SEQUENCE [LARGE SCALE GENOMIC DNA]</scope>
</reference>
<protein>
    <recommendedName>
        <fullName evidence="1">DUF5660 domain-containing protein</fullName>
    </recommendedName>
</protein>
<organism evidence="2 3">
    <name type="scientific">Candidatus Shapirobacteria bacterium CG09_land_8_20_14_0_10_38_17</name>
    <dbReference type="NCBI Taxonomy" id="1974884"/>
    <lineage>
        <taxon>Bacteria</taxon>
        <taxon>Candidatus Shapironibacteriota</taxon>
    </lineage>
</organism>
<evidence type="ECO:0000259" key="1">
    <source>
        <dbReference type="Pfam" id="PF18904"/>
    </source>
</evidence>
<accession>A0A2H0WR95</accession>
<evidence type="ECO:0000313" key="3">
    <source>
        <dbReference type="Proteomes" id="UP000231282"/>
    </source>
</evidence>
<sequence>MGAQKSSSNQVSNKLNEPFRSLGQSIAQNFKNEAYQIPQEIVRQITGQENNEKELHPGEAINPQEENKQVFNQESIVAKYYQGQLEKEKFLRTKEGQEIKIRIQALREEIVKIVKSAQELKQTAAITAIQEIPNPGKYHLSLLENLILFLSNLRQKIEESDTWLSAFNQRSKKRHYFWGQVKKSGAKFLLSSDRTPATQTG</sequence>
<dbReference type="InterPro" id="IPR043719">
    <property type="entry name" value="DUF5660"/>
</dbReference>
<proteinExistence type="predicted"/>
<gene>
    <name evidence="2" type="ORF">COT63_01485</name>
</gene>
<dbReference type="Proteomes" id="UP000231282">
    <property type="component" value="Unassembled WGS sequence"/>
</dbReference>
<name>A0A2H0WR95_9BACT</name>
<comment type="caution">
    <text evidence="2">The sequence shown here is derived from an EMBL/GenBank/DDBJ whole genome shotgun (WGS) entry which is preliminary data.</text>
</comment>
<dbReference type="EMBL" id="PEZH01000025">
    <property type="protein sequence ID" value="PIS15157.1"/>
    <property type="molecule type" value="Genomic_DNA"/>
</dbReference>
<evidence type="ECO:0000313" key="2">
    <source>
        <dbReference type="EMBL" id="PIS15157.1"/>
    </source>
</evidence>
<dbReference type="AlphaFoldDB" id="A0A2H0WR95"/>